<protein>
    <submittedName>
        <fullName evidence="1">Uncharacterized protein</fullName>
    </submittedName>
</protein>
<sequence>MLQMELEELPSIEYTSRGPYVVYEHAGKLAKSGSTELVNIDDNVHCEWASTLAPSIAHDAFECLHAITTPPNVLAIPESIRQRQSFFPPELICDRISSSKRTKHVFKNGCKLRVAKVDNLSYVED</sequence>
<organism evidence="1 2">
    <name type="scientific">Abeliophyllum distichum</name>
    <dbReference type="NCBI Taxonomy" id="126358"/>
    <lineage>
        <taxon>Eukaryota</taxon>
        <taxon>Viridiplantae</taxon>
        <taxon>Streptophyta</taxon>
        <taxon>Embryophyta</taxon>
        <taxon>Tracheophyta</taxon>
        <taxon>Spermatophyta</taxon>
        <taxon>Magnoliopsida</taxon>
        <taxon>eudicotyledons</taxon>
        <taxon>Gunneridae</taxon>
        <taxon>Pentapetalae</taxon>
        <taxon>asterids</taxon>
        <taxon>lamiids</taxon>
        <taxon>Lamiales</taxon>
        <taxon>Oleaceae</taxon>
        <taxon>Forsythieae</taxon>
        <taxon>Abeliophyllum</taxon>
    </lineage>
</organism>
<evidence type="ECO:0000313" key="2">
    <source>
        <dbReference type="Proteomes" id="UP001604336"/>
    </source>
</evidence>
<dbReference type="EMBL" id="JBFOLK010000013">
    <property type="protein sequence ID" value="KAL2465290.1"/>
    <property type="molecule type" value="Genomic_DNA"/>
</dbReference>
<keyword evidence="2" id="KW-1185">Reference proteome</keyword>
<proteinExistence type="predicted"/>
<reference evidence="2" key="1">
    <citation type="submission" date="2024-07" db="EMBL/GenBank/DDBJ databases">
        <title>Two chromosome-level genome assemblies of Korean endemic species Abeliophyllum distichum and Forsythia ovata (Oleaceae).</title>
        <authorList>
            <person name="Jang H."/>
        </authorList>
    </citation>
    <scope>NUCLEOTIDE SEQUENCE [LARGE SCALE GENOMIC DNA]</scope>
</reference>
<evidence type="ECO:0000313" key="1">
    <source>
        <dbReference type="EMBL" id="KAL2465290.1"/>
    </source>
</evidence>
<name>A0ABD1PMY9_9LAMI</name>
<dbReference type="Proteomes" id="UP001604336">
    <property type="component" value="Unassembled WGS sequence"/>
</dbReference>
<comment type="caution">
    <text evidence="1">The sequence shown here is derived from an EMBL/GenBank/DDBJ whole genome shotgun (WGS) entry which is preliminary data.</text>
</comment>
<accession>A0ABD1PMY9</accession>
<dbReference type="AlphaFoldDB" id="A0ABD1PMY9"/>
<gene>
    <name evidence="1" type="ORF">Adt_41141</name>
</gene>